<evidence type="ECO:0000313" key="2">
    <source>
        <dbReference type="Proteomes" id="UP001054945"/>
    </source>
</evidence>
<protein>
    <recommendedName>
        <fullName evidence="3">Secreted protein</fullName>
    </recommendedName>
</protein>
<gene>
    <name evidence="1" type="ORF">CEXT_314531</name>
</gene>
<dbReference type="EMBL" id="BPLR01016964">
    <property type="protein sequence ID" value="GIY87692.1"/>
    <property type="molecule type" value="Genomic_DNA"/>
</dbReference>
<proteinExistence type="predicted"/>
<accession>A0AAV4WYY9</accession>
<dbReference type="AlphaFoldDB" id="A0AAV4WYY9"/>
<dbReference type="Proteomes" id="UP001054945">
    <property type="component" value="Unassembled WGS sequence"/>
</dbReference>
<evidence type="ECO:0000313" key="1">
    <source>
        <dbReference type="EMBL" id="GIY87692.1"/>
    </source>
</evidence>
<comment type="caution">
    <text evidence="1">The sequence shown here is derived from an EMBL/GenBank/DDBJ whole genome shotgun (WGS) entry which is preliminary data.</text>
</comment>
<name>A0AAV4WYY9_CAEEX</name>
<sequence length="153" mass="17341">MMGLLRARGNRCTKLPALGAATVERTALISLSAFRRKWKNVWAAAAAEKRNMHSLTRICSSTAFFFFLFRSSIPRNNTHNPGQMHNDPGRKWIFVRDAFLPKNMQAGGKFSMCTRGTARGNAVPRTINCFFHEFLFSETRQQCACMQTSKEDS</sequence>
<evidence type="ECO:0008006" key="3">
    <source>
        <dbReference type="Google" id="ProtNLM"/>
    </source>
</evidence>
<reference evidence="1 2" key="1">
    <citation type="submission" date="2021-06" db="EMBL/GenBank/DDBJ databases">
        <title>Caerostris extrusa draft genome.</title>
        <authorList>
            <person name="Kono N."/>
            <person name="Arakawa K."/>
        </authorList>
    </citation>
    <scope>NUCLEOTIDE SEQUENCE [LARGE SCALE GENOMIC DNA]</scope>
</reference>
<organism evidence="1 2">
    <name type="scientific">Caerostris extrusa</name>
    <name type="common">Bark spider</name>
    <name type="synonym">Caerostris bankana</name>
    <dbReference type="NCBI Taxonomy" id="172846"/>
    <lineage>
        <taxon>Eukaryota</taxon>
        <taxon>Metazoa</taxon>
        <taxon>Ecdysozoa</taxon>
        <taxon>Arthropoda</taxon>
        <taxon>Chelicerata</taxon>
        <taxon>Arachnida</taxon>
        <taxon>Araneae</taxon>
        <taxon>Araneomorphae</taxon>
        <taxon>Entelegynae</taxon>
        <taxon>Araneoidea</taxon>
        <taxon>Araneidae</taxon>
        <taxon>Caerostris</taxon>
    </lineage>
</organism>
<keyword evidence="2" id="KW-1185">Reference proteome</keyword>